<reference evidence="2 5" key="3">
    <citation type="submission" date="2019-12" db="EMBL/GenBank/DDBJ databases">
        <title>Draft Genome Sequences of Six Type Strains of the Genus Massilia.</title>
        <authorList>
            <person name="Miess H."/>
            <person name="Frediansyah A."/>
            <person name="Goeker M."/>
            <person name="Gross H."/>
        </authorList>
    </citation>
    <scope>NUCLEOTIDE SEQUENCE [LARGE SCALE GENOMIC DNA]</scope>
    <source>
        <strain evidence="2 5">DSM 26639</strain>
    </source>
</reference>
<name>A0A562PV61_9BURK</name>
<dbReference type="InterPro" id="IPR054241">
    <property type="entry name" value="DUF6968"/>
</dbReference>
<keyword evidence="5" id="KW-1185">Reference proteome</keyword>
<dbReference type="EMBL" id="VLKW01000003">
    <property type="protein sequence ID" value="TWI48342.1"/>
    <property type="molecule type" value="Genomic_DNA"/>
</dbReference>
<dbReference type="EMBL" id="CP046904">
    <property type="protein sequence ID" value="QGZ39459.1"/>
    <property type="molecule type" value="Genomic_DNA"/>
</dbReference>
<organism evidence="3 4">
    <name type="scientific">Pseudoduganella flava</name>
    <dbReference type="NCBI Taxonomy" id="871742"/>
    <lineage>
        <taxon>Bacteria</taxon>
        <taxon>Pseudomonadati</taxon>
        <taxon>Pseudomonadota</taxon>
        <taxon>Betaproteobacteria</taxon>
        <taxon>Burkholderiales</taxon>
        <taxon>Oxalobacteraceae</taxon>
        <taxon>Telluria group</taxon>
        <taxon>Pseudoduganella</taxon>
    </lineage>
</organism>
<accession>A0A562PV61</accession>
<dbReference type="Proteomes" id="UP000315112">
    <property type="component" value="Unassembled WGS sequence"/>
</dbReference>
<evidence type="ECO:0000259" key="1">
    <source>
        <dbReference type="Pfam" id="PF22302"/>
    </source>
</evidence>
<dbReference type="Pfam" id="PF22302">
    <property type="entry name" value="DUF6968"/>
    <property type="match status" value="1"/>
</dbReference>
<evidence type="ECO:0000313" key="3">
    <source>
        <dbReference type="EMBL" id="TWI48342.1"/>
    </source>
</evidence>
<dbReference type="OrthoDB" id="9153848at2"/>
<feature type="domain" description="DUF6968" evidence="1">
    <location>
        <begin position="17"/>
        <end position="86"/>
    </location>
</feature>
<sequence>MEELELCCRRVWLTDDGQGGRRDFVLEVFAPEPDGADARCQVAVDGERMRVYGVDSWQAVTLALRFLRIQVEDLERRGLKLYWQDGTPATAADLDL</sequence>
<dbReference type="AlphaFoldDB" id="A0A562PV61"/>
<reference evidence="3" key="2">
    <citation type="submission" date="2019-07" db="EMBL/GenBank/DDBJ databases">
        <authorList>
            <person name="Whitman W."/>
            <person name="Huntemann M."/>
            <person name="Clum A."/>
            <person name="Pillay M."/>
            <person name="Palaniappan K."/>
            <person name="Varghese N."/>
            <person name="Mikhailova N."/>
            <person name="Stamatis D."/>
            <person name="Reddy T."/>
            <person name="Daum C."/>
            <person name="Shapiro N."/>
            <person name="Ivanova N."/>
            <person name="Kyrpides N."/>
            <person name="Woyke T."/>
        </authorList>
    </citation>
    <scope>NUCLEOTIDE SEQUENCE</scope>
    <source>
        <strain evidence="3">CGMCC 1.10685</strain>
    </source>
</reference>
<dbReference type="Proteomes" id="UP000437862">
    <property type="component" value="Chromosome"/>
</dbReference>
<reference evidence="3 4" key="1">
    <citation type="journal article" date="2015" name="Stand. Genomic Sci.">
        <title>Genomic Encyclopedia of Bacterial and Archaeal Type Strains, Phase III: the genomes of soil and plant-associated and newly described type strains.</title>
        <authorList>
            <person name="Whitman W.B."/>
            <person name="Woyke T."/>
            <person name="Klenk H.P."/>
            <person name="Zhou Y."/>
            <person name="Lilburn T.G."/>
            <person name="Beck B.J."/>
            <person name="De Vos P."/>
            <person name="Vandamme P."/>
            <person name="Eisen J.A."/>
            <person name="Garrity G."/>
            <person name="Hugenholtz P."/>
            <person name="Kyrpides N.C."/>
        </authorList>
    </citation>
    <scope>NUCLEOTIDE SEQUENCE [LARGE SCALE GENOMIC DNA]</scope>
    <source>
        <strain evidence="3 4">CGMCC 1.10685</strain>
    </source>
</reference>
<evidence type="ECO:0000313" key="4">
    <source>
        <dbReference type="Proteomes" id="UP000315112"/>
    </source>
</evidence>
<proteinExistence type="predicted"/>
<evidence type="ECO:0000313" key="5">
    <source>
        <dbReference type="Proteomes" id="UP000437862"/>
    </source>
</evidence>
<gene>
    <name evidence="2" type="ORF">GO485_10645</name>
    <name evidence="3" type="ORF">IP92_01730</name>
</gene>
<protein>
    <recommendedName>
        <fullName evidence="1">DUF6968 domain-containing protein</fullName>
    </recommendedName>
</protein>
<evidence type="ECO:0000313" key="2">
    <source>
        <dbReference type="EMBL" id="QGZ39459.1"/>
    </source>
</evidence>
<dbReference type="RefSeq" id="WP_158206719.1">
    <property type="nucleotide sequence ID" value="NZ_CP046904.1"/>
</dbReference>